<feature type="domain" description="Phosphatidic acid phosphatase type 2/haloperoxidase" evidence="8">
    <location>
        <begin position="319"/>
        <end position="431"/>
    </location>
</feature>
<name>A0A420WYU3_9GAMM</name>
<dbReference type="Proteomes" id="UP000281975">
    <property type="component" value="Unassembled WGS sequence"/>
</dbReference>
<feature type="transmembrane region" description="Helical" evidence="7">
    <location>
        <begin position="321"/>
        <end position="342"/>
    </location>
</feature>
<evidence type="ECO:0000259" key="8">
    <source>
        <dbReference type="SMART" id="SM00014"/>
    </source>
</evidence>
<comment type="caution">
    <text evidence="9">The sequence shown here is derived from an EMBL/GenBank/DDBJ whole genome shotgun (WGS) entry which is preliminary data.</text>
</comment>
<evidence type="ECO:0000256" key="3">
    <source>
        <dbReference type="ARBA" id="ARBA00022475"/>
    </source>
</evidence>
<dbReference type="InterPro" id="IPR036938">
    <property type="entry name" value="PAP2/HPO_sf"/>
</dbReference>
<sequence length="468" mass="52467">MSPVDWITQLSHSPLLLILAVAVTAFAESLALVGLLVPGVIMLTAAASLAGHDQVSITALLISGFIGAVLGDGISYWLGHRYRERIVQWWPFTRHPELIERGRAFFERYGSLSIIFGRFVGPVRPVIPLVAGMMAMPWRRFMLVNALSAAAWSPAYLLPGYFLGRSWQEHFDLPMHSEHWLSVLLLIVIVAGLLFSWLRRRLDRDSRFYRLLLRQARRHQPLRWLWLRLRHDHLHGEVPLASVAMLLTTAIGFVTWTLLATGLQQPLLMDVQVQSIFQLVQHPWLTRLAVICARIGDAYGTLALLLPWLLWLLAGRYRAALFHWLVGLGLLSIGNTLLKQLIGRTRPDAPEYLAHSFSYPSAHASTAVLVAGLASAFWAESLSLKRRHWPYLLAVLWVTVIGMSRLVFGVHWSSDIIGGILFGLTLCAGLRISYHASTHKVVTGAPWLMLGMASLVLVGARILWLPPF</sequence>
<dbReference type="AlphaFoldDB" id="A0A420WYU3"/>
<evidence type="ECO:0000256" key="7">
    <source>
        <dbReference type="SAM" id="Phobius"/>
    </source>
</evidence>
<dbReference type="SMART" id="SM00014">
    <property type="entry name" value="acidPPc"/>
    <property type="match status" value="1"/>
</dbReference>
<feature type="transmembrane region" description="Helical" evidence="7">
    <location>
        <begin position="446"/>
        <end position="464"/>
    </location>
</feature>
<evidence type="ECO:0000256" key="2">
    <source>
        <dbReference type="ARBA" id="ARBA00010792"/>
    </source>
</evidence>
<dbReference type="OrthoDB" id="9780918at2"/>
<proteinExistence type="inferred from homology"/>
<dbReference type="InterPro" id="IPR000326">
    <property type="entry name" value="PAP2/HPO"/>
</dbReference>
<dbReference type="EMBL" id="RBIN01000003">
    <property type="protein sequence ID" value="RKR06414.1"/>
    <property type="molecule type" value="Genomic_DNA"/>
</dbReference>
<organism evidence="9 10">
    <name type="scientific">Kushneria sinocarnis</name>
    <dbReference type="NCBI Taxonomy" id="595502"/>
    <lineage>
        <taxon>Bacteria</taxon>
        <taxon>Pseudomonadati</taxon>
        <taxon>Pseudomonadota</taxon>
        <taxon>Gammaproteobacteria</taxon>
        <taxon>Oceanospirillales</taxon>
        <taxon>Halomonadaceae</taxon>
        <taxon>Kushneria</taxon>
    </lineage>
</organism>
<feature type="transmembrane region" description="Helical" evidence="7">
    <location>
        <begin position="141"/>
        <end position="159"/>
    </location>
</feature>
<evidence type="ECO:0000256" key="5">
    <source>
        <dbReference type="ARBA" id="ARBA00022989"/>
    </source>
</evidence>
<feature type="transmembrane region" description="Helical" evidence="7">
    <location>
        <begin position="179"/>
        <end position="198"/>
    </location>
</feature>
<comment type="similarity">
    <text evidence="2">Belongs to the DedA family.</text>
</comment>
<feature type="transmembrane region" description="Helical" evidence="7">
    <location>
        <begin position="391"/>
        <end position="410"/>
    </location>
</feature>
<feature type="transmembrane region" description="Helical" evidence="7">
    <location>
        <begin position="30"/>
        <end position="51"/>
    </location>
</feature>
<dbReference type="Pfam" id="PF09335">
    <property type="entry name" value="VTT_dom"/>
    <property type="match status" value="1"/>
</dbReference>
<evidence type="ECO:0000313" key="10">
    <source>
        <dbReference type="Proteomes" id="UP000281975"/>
    </source>
</evidence>
<feature type="transmembrane region" description="Helical" evidence="7">
    <location>
        <begin position="362"/>
        <end position="379"/>
    </location>
</feature>
<dbReference type="CDD" id="cd03392">
    <property type="entry name" value="PAP2_like_2"/>
    <property type="match status" value="1"/>
</dbReference>
<dbReference type="RefSeq" id="WP_121172321.1">
    <property type="nucleotide sequence ID" value="NZ_RBIN01000003.1"/>
</dbReference>
<evidence type="ECO:0000256" key="4">
    <source>
        <dbReference type="ARBA" id="ARBA00022692"/>
    </source>
</evidence>
<feature type="transmembrane region" description="Helical" evidence="7">
    <location>
        <begin position="288"/>
        <end position="314"/>
    </location>
</feature>
<dbReference type="SUPFAM" id="SSF48317">
    <property type="entry name" value="Acid phosphatase/Vanadium-dependent haloperoxidase"/>
    <property type="match status" value="1"/>
</dbReference>
<dbReference type="Gene3D" id="1.20.144.10">
    <property type="entry name" value="Phosphatidic acid phosphatase type 2/haloperoxidase"/>
    <property type="match status" value="1"/>
</dbReference>
<dbReference type="PANTHER" id="PTHR30353">
    <property type="entry name" value="INNER MEMBRANE PROTEIN DEDA-RELATED"/>
    <property type="match status" value="1"/>
</dbReference>
<dbReference type="PANTHER" id="PTHR30353:SF15">
    <property type="entry name" value="INNER MEMBRANE PROTEIN YABI"/>
    <property type="match status" value="1"/>
</dbReference>
<dbReference type="InterPro" id="IPR032818">
    <property type="entry name" value="DedA-like"/>
</dbReference>
<reference evidence="9 10" key="1">
    <citation type="submission" date="2018-10" db="EMBL/GenBank/DDBJ databases">
        <title>Genomic Encyclopedia of Type Strains, Phase IV (KMG-IV): sequencing the most valuable type-strain genomes for metagenomic binning, comparative biology and taxonomic classification.</title>
        <authorList>
            <person name="Goeker M."/>
        </authorList>
    </citation>
    <scope>NUCLEOTIDE SEQUENCE [LARGE SCALE GENOMIC DNA]</scope>
    <source>
        <strain evidence="9 10">DSM 23229</strain>
    </source>
</reference>
<feature type="transmembrane region" description="Helical" evidence="7">
    <location>
        <begin position="416"/>
        <end position="434"/>
    </location>
</feature>
<dbReference type="GO" id="GO:0005886">
    <property type="term" value="C:plasma membrane"/>
    <property type="evidence" value="ECO:0007669"/>
    <property type="project" value="UniProtKB-SubCell"/>
</dbReference>
<accession>A0A420WYU3</accession>
<keyword evidence="5 7" id="KW-1133">Transmembrane helix</keyword>
<dbReference type="InterPro" id="IPR032816">
    <property type="entry name" value="VTT_dom"/>
</dbReference>
<gene>
    <name evidence="9" type="ORF">C7446_1357</name>
</gene>
<protein>
    <submittedName>
        <fullName evidence="9">Undecaprenyl-diphosphatase</fullName>
    </submittedName>
</protein>
<comment type="subcellular location">
    <subcellularLocation>
        <location evidence="1">Cell membrane</location>
        <topology evidence="1">Multi-pass membrane protein</topology>
    </subcellularLocation>
</comment>
<feature type="transmembrane region" description="Helical" evidence="7">
    <location>
        <begin position="238"/>
        <end position="259"/>
    </location>
</feature>
<dbReference type="Pfam" id="PF01569">
    <property type="entry name" value="PAP2"/>
    <property type="match status" value="1"/>
</dbReference>
<keyword evidence="3" id="KW-1003">Cell membrane</keyword>
<feature type="transmembrane region" description="Helical" evidence="7">
    <location>
        <begin position="57"/>
        <end position="78"/>
    </location>
</feature>
<evidence type="ECO:0000256" key="6">
    <source>
        <dbReference type="ARBA" id="ARBA00023136"/>
    </source>
</evidence>
<evidence type="ECO:0000313" key="9">
    <source>
        <dbReference type="EMBL" id="RKR06414.1"/>
    </source>
</evidence>
<evidence type="ECO:0000256" key="1">
    <source>
        <dbReference type="ARBA" id="ARBA00004651"/>
    </source>
</evidence>
<keyword evidence="6 7" id="KW-0472">Membrane</keyword>
<keyword evidence="4 7" id="KW-0812">Transmembrane</keyword>
<keyword evidence="10" id="KW-1185">Reference proteome</keyword>